<dbReference type="InterPro" id="IPR011010">
    <property type="entry name" value="DNA_brk_join_enz"/>
</dbReference>
<reference evidence="2 3" key="1">
    <citation type="submission" date="2020-08" db="EMBL/GenBank/DDBJ databases">
        <title>A Genomic Blueprint of the Chicken Gut Microbiome.</title>
        <authorList>
            <person name="Gilroy R."/>
            <person name="Ravi A."/>
            <person name="Getino M."/>
            <person name="Pursley I."/>
            <person name="Horton D.L."/>
            <person name="Alikhan N.-F."/>
            <person name="Baker D."/>
            <person name="Gharbi K."/>
            <person name="Hall N."/>
            <person name="Watson M."/>
            <person name="Adriaenssens E.M."/>
            <person name="Foster-Nyarko E."/>
            <person name="Jarju S."/>
            <person name="Secka A."/>
            <person name="Antonio M."/>
            <person name="Oren A."/>
            <person name="Chaudhuri R."/>
            <person name="La Ragione R.M."/>
            <person name="Hildebrand F."/>
            <person name="Pallen M.J."/>
        </authorList>
    </citation>
    <scope>NUCLEOTIDE SEQUENCE [LARGE SCALE GENOMIC DNA]</scope>
    <source>
        <strain evidence="2 3">N37</strain>
    </source>
</reference>
<dbReference type="Pfam" id="PF22822">
    <property type="entry name" value="MrpR_N_CB"/>
    <property type="match status" value="1"/>
</dbReference>
<dbReference type="Proteomes" id="UP000627166">
    <property type="component" value="Unassembled WGS sequence"/>
</dbReference>
<dbReference type="EMBL" id="JACSQB010000093">
    <property type="protein sequence ID" value="MBD8047735.1"/>
    <property type="molecule type" value="Genomic_DNA"/>
</dbReference>
<evidence type="ECO:0000259" key="1">
    <source>
        <dbReference type="Pfam" id="PF22822"/>
    </source>
</evidence>
<dbReference type="RefSeq" id="WP_191740694.1">
    <property type="nucleotide sequence ID" value="NZ_JACSQB010000093.1"/>
</dbReference>
<proteinExistence type="predicted"/>
<dbReference type="InterPro" id="IPR055009">
    <property type="entry name" value="MrpR_N_CB"/>
</dbReference>
<organism evidence="2 3">
    <name type="scientific">Clostridium faecium</name>
    <dbReference type="NCBI Taxonomy" id="2762223"/>
    <lineage>
        <taxon>Bacteria</taxon>
        <taxon>Bacillati</taxon>
        <taxon>Bacillota</taxon>
        <taxon>Clostridia</taxon>
        <taxon>Eubacteriales</taxon>
        <taxon>Clostridiaceae</taxon>
        <taxon>Clostridium</taxon>
    </lineage>
</organism>
<accession>A0ABR8YU29</accession>
<dbReference type="SUPFAM" id="SSF56349">
    <property type="entry name" value="DNA breaking-rejoining enzymes"/>
    <property type="match status" value="1"/>
</dbReference>
<evidence type="ECO:0000313" key="2">
    <source>
        <dbReference type="EMBL" id="MBD8047735.1"/>
    </source>
</evidence>
<name>A0ABR8YU29_9CLOT</name>
<evidence type="ECO:0000313" key="3">
    <source>
        <dbReference type="Proteomes" id="UP000627166"/>
    </source>
</evidence>
<keyword evidence="3" id="KW-1185">Reference proteome</keyword>
<gene>
    <name evidence="2" type="ORF">H9637_11890</name>
</gene>
<sequence>MVTSLKDNLKYANVNFKEHFIEEIEKKYSKTMKLQYINIFKNVLELEEHVFKKDLYDFTKDEIKNTLKAFNAKTYNSITSKYSLIKKYIKYAEEMKIKRCVMNFSIKADEIKDLICNEDLKNRYCTRTELNKALSEKLINGSDKAIFILLFEGIMGKAYFDLLNLKTHQIDLDNKIIRLKDKIVNISNFTKEILLETINEDIYYKYIGDVCNTNESYTLDTTSPYLIKLRPKRDYVSPQPMKIAGLKRRLDVLKNIMEKPLLTGRTIYLSGLAERIVKYEISINRKLNTREIREFLSDNNETVETGDMLRILKLMREKILKDLNYKMEISFC</sequence>
<comment type="caution">
    <text evidence="2">The sequence shown here is derived from an EMBL/GenBank/DDBJ whole genome shotgun (WGS) entry which is preliminary data.</text>
</comment>
<feature type="domain" description="MrpR N-terminal core-binding" evidence="1">
    <location>
        <begin position="13"/>
        <end position="92"/>
    </location>
</feature>
<protein>
    <recommendedName>
        <fullName evidence="1">MrpR N-terminal core-binding domain-containing protein</fullName>
    </recommendedName>
</protein>